<dbReference type="InterPro" id="IPR000515">
    <property type="entry name" value="MetI-like"/>
</dbReference>
<feature type="transmembrane region" description="Helical" evidence="7">
    <location>
        <begin position="107"/>
        <end position="126"/>
    </location>
</feature>
<feature type="transmembrane region" description="Helical" evidence="7">
    <location>
        <begin position="73"/>
        <end position="95"/>
    </location>
</feature>
<dbReference type="PANTHER" id="PTHR32243:SF24">
    <property type="entry name" value="DIACETYLCHITOBIOSE UPTAKE SYSTEM PERMEASE PROTEIN NGCG"/>
    <property type="match status" value="1"/>
</dbReference>
<feature type="transmembrane region" description="Helical" evidence="7">
    <location>
        <begin position="182"/>
        <end position="207"/>
    </location>
</feature>
<accession>A0A0M9BKZ3</accession>
<organism evidence="9 10">
    <name type="scientific">Paenibacillus xylanivorans</name>
    <dbReference type="NCBI Taxonomy" id="1705561"/>
    <lineage>
        <taxon>Bacteria</taxon>
        <taxon>Bacillati</taxon>
        <taxon>Bacillota</taxon>
        <taxon>Bacilli</taxon>
        <taxon>Bacillales</taxon>
        <taxon>Paenibacillaceae</taxon>
        <taxon>Paenibacillus</taxon>
    </lineage>
</organism>
<proteinExistence type="inferred from homology"/>
<gene>
    <name evidence="9" type="ORF">AMS66_21020</name>
</gene>
<dbReference type="Proteomes" id="UP000037688">
    <property type="component" value="Unassembled WGS sequence"/>
</dbReference>
<evidence type="ECO:0000256" key="2">
    <source>
        <dbReference type="ARBA" id="ARBA00022448"/>
    </source>
</evidence>
<keyword evidence="6 7" id="KW-0472">Membrane</keyword>
<dbReference type="GO" id="GO:0055085">
    <property type="term" value="P:transmembrane transport"/>
    <property type="evidence" value="ECO:0007669"/>
    <property type="project" value="InterPro"/>
</dbReference>
<evidence type="ECO:0000256" key="3">
    <source>
        <dbReference type="ARBA" id="ARBA00022475"/>
    </source>
</evidence>
<feature type="domain" description="ABC transmembrane type-1" evidence="8">
    <location>
        <begin position="69"/>
        <end position="261"/>
    </location>
</feature>
<comment type="subcellular location">
    <subcellularLocation>
        <location evidence="1 7">Cell membrane</location>
        <topology evidence="1 7">Multi-pass membrane protein</topology>
    </subcellularLocation>
</comment>
<evidence type="ECO:0000259" key="8">
    <source>
        <dbReference type="PROSITE" id="PS50928"/>
    </source>
</evidence>
<dbReference type="CDD" id="cd06261">
    <property type="entry name" value="TM_PBP2"/>
    <property type="match status" value="1"/>
</dbReference>
<feature type="transmembrane region" description="Helical" evidence="7">
    <location>
        <begin position="240"/>
        <end position="261"/>
    </location>
</feature>
<dbReference type="InterPro" id="IPR035906">
    <property type="entry name" value="MetI-like_sf"/>
</dbReference>
<keyword evidence="2 7" id="KW-0813">Transport</keyword>
<dbReference type="AlphaFoldDB" id="A0A0M9BKZ3"/>
<dbReference type="GO" id="GO:0005886">
    <property type="term" value="C:plasma membrane"/>
    <property type="evidence" value="ECO:0007669"/>
    <property type="project" value="UniProtKB-SubCell"/>
</dbReference>
<evidence type="ECO:0000256" key="7">
    <source>
        <dbReference type="RuleBase" id="RU363032"/>
    </source>
</evidence>
<keyword evidence="10" id="KW-1185">Reference proteome</keyword>
<protein>
    <submittedName>
        <fullName evidence="9">ABC transporter permease</fullName>
    </submittedName>
</protein>
<comment type="caution">
    <text evidence="9">The sequence shown here is derived from an EMBL/GenBank/DDBJ whole genome shotgun (WGS) entry which is preliminary data.</text>
</comment>
<evidence type="ECO:0000256" key="4">
    <source>
        <dbReference type="ARBA" id="ARBA00022692"/>
    </source>
</evidence>
<evidence type="ECO:0000313" key="9">
    <source>
        <dbReference type="EMBL" id="KOY14460.1"/>
    </source>
</evidence>
<name>A0A0M9BKZ3_9BACL</name>
<dbReference type="RefSeq" id="WP_053782648.1">
    <property type="nucleotide sequence ID" value="NZ_LITU01000070.1"/>
</dbReference>
<dbReference type="Gene3D" id="1.10.3720.10">
    <property type="entry name" value="MetI-like"/>
    <property type="match status" value="1"/>
</dbReference>
<dbReference type="OrthoDB" id="9772609at2"/>
<keyword evidence="4 7" id="KW-0812">Transmembrane</keyword>
<dbReference type="InterPro" id="IPR050901">
    <property type="entry name" value="BP-dep_ABC_trans_perm"/>
</dbReference>
<evidence type="ECO:0000256" key="6">
    <source>
        <dbReference type="ARBA" id="ARBA00023136"/>
    </source>
</evidence>
<sequence length="275" mass="31062">MRSRLRTNWPVMLLIILGTLFILFPLYMTVTIALKNPEQMAQSVFAIPTTLHWENFASAIDMTNFFQSFRNSAIVTASTVILTLLSNSMVAYAIARNMEKRKFFKGLYYYFVSAMFIPFPIIMLPIVKLTASLEMTNLLGLILLHTVYGLAFNVFVYVGYIRSIPVALEEAAFVDGATTWGTFWKIIFPLMAPISATVGILTCLSTYNDFLLPLIIISDPAQYTLPLVQYVFQGQFNTDFNLAFASYLLALLPMIIIYLFAQKWIINGVTQGSVK</sequence>
<dbReference type="PATRIC" id="fig|1705561.3.peg.4386"/>
<evidence type="ECO:0000256" key="5">
    <source>
        <dbReference type="ARBA" id="ARBA00022989"/>
    </source>
</evidence>
<dbReference type="Pfam" id="PF00528">
    <property type="entry name" value="BPD_transp_1"/>
    <property type="match status" value="1"/>
</dbReference>
<dbReference type="PROSITE" id="PS50928">
    <property type="entry name" value="ABC_TM1"/>
    <property type="match status" value="1"/>
</dbReference>
<keyword evidence="3" id="KW-1003">Cell membrane</keyword>
<dbReference type="PANTHER" id="PTHR32243">
    <property type="entry name" value="MALTOSE TRANSPORT SYSTEM PERMEASE-RELATED"/>
    <property type="match status" value="1"/>
</dbReference>
<comment type="similarity">
    <text evidence="7">Belongs to the binding-protein-dependent transport system permease family.</text>
</comment>
<feature type="transmembrane region" description="Helical" evidence="7">
    <location>
        <begin position="138"/>
        <end position="161"/>
    </location>
</feature>
<dbReference type="EMBL" id="LITU01000070">
    <property type="protein sequence ID" value="KOY14460.1"/>
    <property type="molecule type" value="Genomic_DNA"/>
</dbReference>
<reference evidence="9 10" key="1">
    <citation type="submission" date="2015-08" db="EMBL/GenBank/DDBJ databases">
        <title>Draft genome sequence of cellulolytic and xylanolytic Paenibacillus sp. A59, isolated from a decaying forest soil from Patagonia, Argentina.</title>
        <authorList>
            <person name="Ghio S."/>
            <person name="Caceres A.M."/>
            <person name="Talia P."/>
            <person name="Grasso D."/>
            <person name="Campos E."/>
        </authorList>
    </citation>
    <scope>NUCLEOTIDE SEQUENCE [LARGE SCALE GENOMIC DNA]</scope>
    <source>
        <strain evidence="9 10">A59</strain>
    </source>
</reference>
<feature type="transmembrane region" description="Helical" evidence="7">
    <location>
        <begin position="12"/>
        <end position="34"/>
    </location>
</feature>
<dbReference type="SUPFAM" id="SSF161098">
    <property type="entry name" value="MetI-like"/>
    <property type="match status" value="1"/>
</dbReference>
<evidence type="ECO:0000313" key="10">
    <source>
        <dbReference type="Proteomes" id="UP000037688"/>
    </source>
</evidence>
<keyword evidence="5 7" id="KW-1133">Transmembrane helix</keyword>
<evidence type="ECO:0000256" key="1">
    <source>
        <dbReference type="ARBA" id="ARBA00004651"/>
    </source>
</evidence>